<evidence type="ECO:0000313" key="15">
    <source>
        <dbReference type="EMBL" id="KAG2422974.1"/>
    </source>
</evidence>
<feature type="domain" description="Protein kinase" evidence="14">
    <location>
        <begin position="152"/>
        <end position="443"/>
    </location>
</feature>
<name>A0A835SID2_CHLIN</name>
<feature type="binding site" evidence="11">
    <location>
        <position position="182"/>
    </location>
    <ligand>
        <name>ATP</name>
        <dbReference type="ChEBI" id="CHEBI:30616"/>
    </ligand>
</feature>
<dbReference type="InterPro" id="IPR003527">
    <property type="entry name" value="MAP_kinase_CS"/>
</dbReference>
<dbReference type="InterPro" id="IPR050117">
    <property type="entry name" value="MAPK"/>
</dbReference>
<dbReference type="InterPro" id="IPR017441">
    <property type="entry name" value="Protein_kinase_ATP_BS"/>
</dbReference>
<feature type="coiled-coil region" evidence="12">
    <location>
        <begin position="675"/>
        <end position="702"/>
    </location>
</feature>
<dbReference type="Proteomes" id="UP000650467">
    <property type="component" value="Unassembled WGS sequence"/>
</dbReference>
<feature type="region of interest" description="Disordered" evidence="13">
    <location>
        <begin position="601"/>
        <end position="634"/>
    </location>
</feature>
<comment type="catalytic activity">
    <reaction evidence="10">
        <text>L-seryl-[protein] + ATP = O-phospho-L-seryl-[protein] + ADP + H(+)</text>
        <dbReference type="Rhea" id="RHEA:17989"/>
        <dbReference type="Rhea" id="RHEA-COMP:9863"/>
        <dbReference type="Rhea" id="RHEA-COMP:11604"/>
        <dbReference type="ChEBI" id="CHEBI:15378"/>
        <dbReference type="ChEBI" id="CHEBI:29999"/>
        <dbReference type="ChEBI" id="CHEBI:30616"/>
        <dbReference type="ChEBI" id="CHEBI:83421"/>
        <dbReference type="ChEBI" id="CHEBI:456216"/>
        <dbReference type="EC" id="2.7.11.24"/>
    </reaction>
</comment>
<dbReference type="AlphaFoldDB" id="A0A835SID2"/>
<evidence type="ECO:0000256" key="10">
    <source>
        <dbReference type="ARBA" id="ARBA00048312"/>
    </source>
</evidence>
<keyword evidence="8 11" id="KW-0067">ATP-binding</keyword>
<proteinExistence type="inferred from homology"/>
<dbReference type="GO" id="GO:0005524">
    <property type="term" value="F:ATP binding"/>
    <property type="evidence" value="ECO:0007669"/>
    <property type="project" value="UniProtKB-UniRule"/>
</dbReference>
<evidence type="ECO:0000256" key="5">
    <source>
        <dbReference type="ARBA" id="ARBA00022679"/>
    </source>
</evidence>
<dbReference type="PROSITE" id="PS01351">
    <property type="entry name" value="MAPK"/>
    <property type="match status" value="1"/>
</dbReference>
<feature type="compositionally biased region" description="Acidic residues" evidence="13">
    <location>
        <begin position="619"/>
        <end position="630"/>
    </location>
</feature>
<dbReference type="Gene3D" id="1.10.510.10">
    <property type="entry name" value="Transferase(Phosphotransferase) domain 1"/>
    <property type="match status" value="1"/>
</dbReference>
<dbReference type="PROSITE" id="PS50011">
    <property type="entry name" value="PROTEIN_KINASE_DOM"/>
    <property type="match status" value="1"/>
</dbReference>
<evidence type="ECO:0000256" key="9">
    <source>
        <dbReference type="ARBA" id="ARBA00047592"/>
    </source>
</evidence>
<keyword evidence="3" id="KW-0723">Serine/threonine-protein kinase</keyword>
<dbReference type="FunFam" id="1.10.510.10:FF:000017">
    <property type="entry name" value="Mitogen-activated protein kinase"/>
    <property type="match status" value="1"/>
</dbReference>
<evidence type="ECO:0000256" key="7">
    <source>
        <dbReference type="ARBA" id="ARBA00022777"/>
    </source>
</evidence>
<feature type="compositionally biased region" description="Pro residues" evidence="13">
    <location>
        <begin position="55"/>
        <end position="81"/>
    </location>
</feature>
<reference evidence="15" key="1">
    <citation type="journal article" date="2020" name="bioRxiv">
        <title>Comparative genomics of Chlamydomonas.</title>
        <authorList>
            <person name="Craig R.J."/>
            <person name="Hasan A.R."/>
            <person name="Ness R.W."/>
            <person name="Keightley P.D."/>
        </authorList>
    </citation>
    <scope>NUCLEOTIDE SEQUENCE</scope>
    <source>
        <strain evidence="15">SAG 7.73</strain>
    </source>
</reference>
<evidence type="ECO:0000256" key="8">
    <source>
        <dbReference type="ARBA" id="ARBA00022840"/>
    </source>
</evidence>
<evidence type="ECO:0000256" key="2">
    <source>
        <dbReference type="ARBA" id="ARBA00012411"/>
    </source>
</evidence>
<dbReference type="InterPro" id="IPR000719">
    <property type="entry name" value="Prot_kinase_dom"/>
</dbReference>
<dbReference type="Gene3D" id="3.30.200.20">
    <property type="entry name" value="Phosphorylase Kinase, domain 1"/>
    <property type="match status" value="1"/>
</dbReference>
<gene>
    <name evidence="15" type="ORF">HXX76_015645</name>
</gene>
<comment type="caution">
    <text evidence="15">The sequence shown here is derived from an EMBL/GenBank/DDBJ whole genome shotgun (WGS) entry which is preliminary data.</text>
</comment>
<dbReference type="PANTHER" id="PTHR24055">
    <property type="entry name" value="MITOGEN-ACTIVATED PROTEIN KINASE"/>
    <property type="match status" value="1"/>
</dbReference>
<feature type="compositionally biased region" description="Low complexity" evidence="13">
    <location>
        <begin position="82"/>
        <end position="125"/>
    </location>
</feature>
<evidence type="ECO:0000256" key="3">
    <source>
        <dbReference type="ARBA" id="ARBA00022527"/>
    </source>
</evidence>
<comment type="similarity">
    <text evidence="1">Belongs to the protein kinase superfamily. CMGC Ser/Thr protein kinase family. MAP kinase subfamily.</text>
</comment>
<comment type="catalytic activity">
    <reaction evidence="9">
        <text>L-threonyl-[protein] + ATP = O-phospho-L-threonyl-[protein] + ADP + H(+)</text>
        <dbReference type="Rhea" id="RHEA:46608"/>
        <dbReference type="Rhea" id="RHEA-COMP:11060"/>
        <dbReference type="Rhea" id="RHEA-COMP:11605"/>
        <dbReference type="ChEBI" id="CHEBI:15378"/>
        <dbReference type="ChEBI" id="CHEBI:30013"/>
        <dbReference type="ChEBI" id="CHEBI:30616"/>
        <dbReference type="ChEBI" id="CHEBI:61977"/>
        <dbReference type="ChEBI" id="CHEBI:456216"/>
        <dbReference type="EC" id="2.7.11.24"/>
    </reaction>
</comment>
<evidence type="ECO:0000256" key="12">
    <source>
        <dbReference type="SAM" id="Coils"/>
    </source>
</evidence>
<evidence type="ECO:0000256" key="4">
    <source>
        <dbReference type="ARBA" id="ARBA00022553"/>
    </source>
</evidence>
<keyword evidence="7" id="KW-0418">Kinase</keyword>
<sequence length="744" mass="78978">MKKALRSLLRKLVPFDEVPEAQAAPAPQHAASTASATQAAQAPRRSGSAEASLPSQPPVVAPPPPAAPPAPAQAPLPPQAAPTPAQALPAAAAAPQPQPQRAPQQAQAQPQPQAQPQQQQQAPPANGTANGKNMLDTRDFFAEAVHAEANRYTIKEVIGKGSYGVVCSAVDNFTGEKVAIKKITNVFEHVSDATRIVREIKLLRLLKHPDIVDIKHIMLPPSPKDFKDIYVVFELLETDLHQVIKANDDLTPEHHQFFLYQMLRGIKYIHSAKVFHRDLKPKNILANSDCKLKICDFGLARPAFNDMPTTVFWTDYVATRWYRAPELCGSFFAKYSPAIDIWSVGCIFAEVLLGKPLFPGRNVVHQLELITDLLGTPSPEVIAKVRNEKARRFLLNMRPKPGIPFEQHFPRADRGALRLLRRLLAFDPAERPTAEEALADPYFTGLHCVAREPVAQPISKLAFEFDRRKLALEDVRDLIYREILEYHPQMLKDYLAGAARANFHYPSALESFKRQFAHLEAGGAPLARGATGTTGARIYPSSSLPKEWVAEFQAEAAKYAHQPPAAHFAANSHGGVINGGGAGGAGAGGADAAAAAAAAAAGHGHGHHGPHPDAVYEAGEGEGEGDEELEAAAAAAAAAAGLGYPGGGGGGGGAHRSSNGNAAAAAHALISPAAAAAAQQQLQQQQQRAAAAAAQQQAYLQQQQQQRCAPAAGAPMPAAYQNAPAGPAAAQVGPAAGLRSESMR</sequence>
<dbReference type="SUPFAM" id="SSF56112">
    <property type="entry name" value="Protein kinase-like (PK-like)"/>
    <property type="match status" value="1"/>
</dbReference>
<feature type="compositionally biased region" description="Low complexity" evidence="13">
    <location>
        <begin position="21"/>
        <end position="42"/>
    </location>
</feature>
<dbReference type="CDD" id="cd07859">
    <property type="entry name" value="STKc_TDY_MAPK"/>
    <property type="match status" value="1"/>
</dbReference>
<keyword evidence="6 11" id="KW-0547">Nucleotide-binding</keyword>
<keyword evidence="5" id="KW-0808">Transferase</keyword>
<dbReference type="EC" id="2.7.11.24" evidence="2"/>
<evidence type="ECO:0000256" key="6">
    <source>
        <dbReference type="ARBA" id="ARBA00022741"/>
    </source>
</evidence>
<keyword evidence="16" id="KW-1185">Reference proteome</keyword>
<dbReference type="OrthoDB" id="2396at2759"/>
<dbReference type="PROSITE" id="PS00107">
    <property type="entry name" value="PROTEIN_KINASE_ATP"/>
    <property type="match status" value="1"/>
</dbReference>
<organism evidence="15 16">
    <name type="scientific">Chlamydomonas incerta</name>
    <dbReference type="NCBI Taxonomy" id="51695"/>
    <lineage>
        <taxon>Eukaryota</taxon>
        <taxon>Viridiplantae</taxon>
        <taxon>Chlorophyta</taxon>
        <taxon>core chlorophytes</taxon>
        <taxon>Chlorophyceae</taxon>
        <taxon>CS clade</taxon>
        <taxon>Chlamydomonadales</taxon>
        <taxon>Chlamydomonadaceae</taxon>
        <taxon>Chlamydomonas</taxon>
    </lineage>
</organism>
<evidence type="ECO:0000259" key="14">
    <source>
        <dbReference type="PROSITE" id="PS50011"/>
    </source>
</evidence>
<evidence type="ECO:0000313" key="16">
    <source>
        <dbReference type="Proteomes" id="UP000650467"/>
    </source>
</evidence>
<feature type="region of interest" description="Disordered" evidence="13">
    <location>
        <begin position="707"/>
        <end position="744"/>
    </location>
</feature>
<dbReference type="FunFam" id="3.30.200.20:FF:000046">
    <property type="entry name" value="Mitogen-activated protein kinase"/>
    <property type="match status" value="1"/>
</dbReference>
<dbReference type="SMART" id="SM00220">
    <property type="entry name" value="S_TKc"/>
    <property type="match status" value="1"/>
</dbReference>
<feature type="compositionally biased region" description="Low complexity" evidence="13">
    <location>
        <begin position="707"/>
        <end position="737"/>
    </location>
</feature>
<feature type="region of interest" description="Disordered" evidence="13">
    <location>
        <begin position="20"/>
        <end position="133"/>
    </location>
</feature>
<evidence type="ECO:0000256" key="1">
    <source>
        <dbReference type="ARBA" id="ARBA00008832"/>
    </source>
</evidence>
<dbReference type="InterPro" id="IPR011009">
    <property type="entry name" value="Kinase-like_dom_sf"/>
</dbReference>
<dbReference type="EMBL" id="JAEHOC010000089">
    <property type="protein sequence ID" value="KAG2422974.1"/>
    <property type="molecule type" value="Genomic_DNA"/>
</dbReference>
<keyword evidence="12" id="KW-0175">Coiled coil</keyword>
<dbReference type="Pfam" id="PF00069">
    <property type="entry name" value="Pkinase"/>
    <property type="match status" value="1"/>
</dbReference>
<evidence type="ECO:0000256" key="11">
    <source>
        <dbReference type="PROSITE-ProRule" id="PRU10141"/>
    </source>
</evidence>
<protein>
    <recommendedName>
        <fullName evidence="2">mitogen-activated protein kinase</fullName>
        <ecNumber evidence="2">2.7.11.24</ecNumber>
    </recommendedName>
</protein>
<accession>A0A835SID2</accession>
<dbReference type="GO" id="GO:0004707">
    <property type="term" value="F:MAP kinase activity"/>
    <property type="evidence" value="ECO:0007669"/>
    <property type="project" value="UniProtKB-EC"/>
</dbReference>
<keyword evidence="4" id="KW-0597">Phosphoprotein</keyword>
<evidence type="ECO:0000256" key="13">
    <source>
        <dbReference type="SAM" id="MobiDB-lite"/>
    </source>
</evidence>